<gene>
    <name evidence="2" type="ORF">ACFYU5_36545</name>
</gene>
<dbReference type="InterPro" id="IPR021424">
    <property type="entry name" value="PorA"/>
</dbReference>
<comment type="caution">
    <text evidence="2">The sequence shown here is derived from an EMBL/GenBank/DDBJ whole genome shotgun (WGS) entry which is preliminary data.</text>
</comment>
<keyword evidence="1" id="KW-1133">Transmembrane helix</keyword>
<evidence type="ECO:0000256" key="1">
    <source>
        <dbReference type="SAM" id="Phobius"/>
    </source>
</evidence>
<protein>
    <submittedName>
        <fullName evidence="2">Porin PorA family protein</fullName>
    </submittedName>
</protein>
<dbReference type="RefSeq" id="WP_387402000.1">
    <property type="nucleotide sequence ID" value="NZ_JBIAMT010000014.1"/>
</dbReference>
<proteinExistence type="predicted"/>
<sequence>MKKSSIILMVVGVLLIVLAAGVRFVAVPVASKLPGNTDITTHYSGKASLLNAQALQTGDTAHAFLKDQDITMDRRVYVSATTSDTAVVHDDTTAKVAGQTLPDNHTYAVDRTALTVAQAPANTVVEHQSGYAVGLPIHPKADDSYALYDSATQLSSPMKYIGAESRGGRSVYHYESTAAGDVKDDSLLKTLPSALPSSLAPALAPSLPPETQQALVSAGPLPPTVPLEYQSSTTYGVWVDEQLGVPVDASVHRTITALANLGPRPLTLLPVLDTNVRSTPDSVQFVADKAASSGRLLTIISVWTPIVLLALGIVLVALAIVRRKPAVRTVPPSKVAAPTH</sequence>
<keyword evidence="1" id="KW-0472">Membrane</keyword>
<dbReference type="Proteomes" id="UP001601442">
    <property type="component" value="Unassembled WGS sequence"/>
</dbReference>
<keyword evidence="1" id="KW-0812">Transmembrane</keyword>
<name>A0ABW6PFH0_9NOCA</name>
<evidence type="ECO:0000313" key="3">
    <source>
        <dbReference type="Proteomes" id="UP001601442"/>
    </source>
</evidence>
<keyword evidence="3" id="KW-1185">Reference proteome</keyword>
<evidence type="ECO:0000313" key="2">
    <source>
        <dbReference type="EMBL" id="MFF0501940.1"/>
    </source>
</evidence>
<dbReference type="Pfam" id="PF11271">
    <property type="entry name" value="PorA"/>
    <property type="match status" value="1"/>
</dbReference>
<reference evidence="2 3" key="1">
    <citation type="submission" date="2024-10" db="EMBL/GenBank/DDBJ databases">
        <title>The Natural Products Discovery Center: Release of the First 8490 Sequenced Strains for Exploring Actinobacteria Biosynthetic Diversity.</title>
        <authorList>
            <person name="Kalkreuter E."/>
            <person name="Kautsar S.A."/>
            <person name="Yang D."/>
            <person name="Bader C.D."/>
            <person name="Teijaro C.N."/>
            <person name="Fluegel L."/>
            <person name="Davis C.M."/>
            <person name="Simpson J.R."/>
            <person name="Lauterbach L."/>
            <person name="Steele A.D."/>
            <person name="Gui C."/>
            <person name="Meng S."/>
            <person name="Li G."/>
            <person name="Viehrig K."/>
            <person name="Ye F."/>
            <person name="Su P."/>
            <person name="Kiefer A.F."/>
            <person name="Nichols A."/>
            <person name="Cepeda A.J."/>
            <person name="Yan W."/>
            <person name="Fan B."/>
            <person name="Jiang Y."/>
            <person name="Adhikari A."/>
            <person name="Zheng C.-J."/>
            <person name="Schuster L."/>
            <person name="Cowan T.M."/>
            <person name="Smanski M.J."/>
            <person name="Chevrette M.G."/>
            <person name="De Carvalho L.P.S."/>
            <person name="Shen B."/>
        </authorList>
    </citation>
    <scope>NUCLEOTIDE SEQUENCE [LARGE SCALE GENOMIC DNA]</scope>
    <source>
        <strain evidence="2 3">NPDC004119</strain>
    </source>
</reference>
<accession>A0ABW6PFH0</accession>
<feature type="transmembrane region" description="Helical" evidence="1">
    <location>
        <begin position="302"/>
        <end position="321"/>
    </location>
</feature>
<organism evidence="2 3">
    <name type="scientific">Nocardia aobensis</name>
    <dbReference type="NCBI Taxonomy" id="257277"/>
    <lineage>
        <taxon>Bacteria</taxon>
        <taxon>Bacillati</taxon>
        <taxon>Actinomycetota</taxon>
        <taxon>Actinomycetes</taxon>
        <taxon>Mycobacteriales</taxon>
        <taxon>Nocardiaceae</taxon>
        <taxon>Nocardia</taxon>
    </lineage>
</organism>
<dbReference type="EMBL" id="JBIAMT010000014">
    <property type="protein sequence ID" value="MFF0501940.1"/>
    <property type="molecule type" value="Genomic_DNA"/>
</dbReference>